<keyword evidence="3" id="KW-1185">Reference proteome</keyword>
<accession>A0A9Q3IZ79</accession>
<reference evidence="2" key="1">
    <citation type="submission" date="2021-03" db="EMBL/GenBank/DDBJ databases">
        <title>Draft genome sequence of rust myrtle Austropuccinia psidii MF-1, a brazilian biotype.</title>
        <authorList>
            <person name="Quecine M.C."/>
            <person name="Pachon D.M.R."/>
            <person name="Bonatelli M.L."/>
            <person name="Correr F.H."/>
            <person name="Franceschini L.M."/>
            <person name="Leite T.F."/>
            <person name="Margarido G.R.A."/>
            <person name="Almeida C.A."/>
            <person name="Ferrarezi J.A."/>
            <person name="Labate C.A."/>
        </authorList>
    </citation>
    <scope>NUCLEOTIDE SEQUENCE</scope>
    <source>
        <strain evidence="2">MF-1</strain>
    </source>
</reference>
<feature type="compositionally biased region" description="Acidic residues" evidence="1">
    <location>
        <begin position="158"/>
        <end position="167"/>
    </location>
</feature>
<feature type="region of interest" description="Disordered" evidence="1">
    <location>
        <begin position="155"/>
        <end position="206"/>
    </location>
</feature>
<evidence type="ECO:0000313" key="2">
    <source>
        <dbReference type="EMBL" id="MBW0552475.1"/>
    </source>
</evidence>
<dbReference type="Proteomes" id="UP000765509">
    <property type="component" value="Unassembled WGS sequence"/>
</dbReference>
<protein>
    <submittedName>
        <fullName evidence="2">Uncharacterized protein</fullName>
    </submittedName>
</protein>
<sequence>GIGPFAPAPAHANAHATAPAHANAHATAPAPANAHASTPAHANSHANAHAPTHAHASTPAYANAQASTPAPAVPINPKFKKTPKQVPVDFYPPKWFKNLDHAQRFSIANNRKVAFIPTNDISMSKPLNPDENLCDKAFNKKFWHVVTEPYDLSHEVVESSEDDDDKDDSAINELSDGDIIDLHSLEEDESDDGNLEDTKENQDSQVRWTPDVDDEMVEDFFEEGFNPHVQTLDDVALPIGATIGDSEDSVSSLKELEIKGTSKEAQACDLRGVIKIIDQTLRIPNKDLNLSMIMGRICLMKRVFCTLAGDADLSALSHRTA</sequence>
<feature type="compositionally biased region" description="Low complexity" evidence="1">
    <location>
        <begin position="8"/>
        <end position="60"/>
    </location>
</feature>
<dbReference type="AlphaFoldDB" id="A0A9Q3IZ79"/>
<proteinExistence type="predicted"/>
<comment type="caution">
    <text evidence="2">The sequence shown here is derived from an EMBL/GenBank/DDBJ whole genome shotgun (WGS) entry which is preliminary data.</text>
</comment>
<organism evidence="2 3">
    <name type="scientific">Austropuccinia psidii MF-1</name>
    <dbReference type="NCBI Taxonomy" id="1389203"/>
    <lineage>
        <taxon>Eukaryota</taxon>
        <taxon>Fungi</taxon>
        <taxon>Dikarya</taxon>
        <taxon>Basidiomycota</taxon>
        <taxon>Pucciniomycotina</taxon>
        <taxon>Pucciniomycetes</taxon>
        <taxon>Pucciniales</taxon>
        <taxon>Sphaerophragmiaceae</taxon>
        <taxon>Austropuccinia</taxon>
    </lineage>
</organism>
<dbReference type="EMBL" id="AVOT02058640">
    <property type="protein sequence ID" value="MBW0552475.1"/>
    <property type="molecule type" value="Genomic_DNA"/>
</dbReference>
<gene>
    <name evidence="2" type="ORF">O181_092190</name>
</gene>
<name>A0A9Q3IZ79_9BASI</name>
<feature type="non-terminal residue" evidence="2">
    <location>
        <position position="1"/>
    </location>
</feature>
<dbReference type="OrthoDB" id="2506837at2759"/>
<evidence type="ECO:0000256" key="1">
    <source>
        <dbReference type="SAM" id="MobiDB-lite"/>
    </source>
</evidence>
<feature type="compositionally biased region" description="Acidic residues" evidence="1">
    <location>
        <begin position="186"/>
        <end position="195"/>
    </location>
</feature>
<evidence type="ECO:0000313" key="3">
    <source>
        <dbReference type="Proteomes" id="UP000765509"/>
    </source>
</evidence>
<feature type="region of interest" description="Disordered" evidence="1">
    <location>
        <begin position="1"/>
        <end position="81"/>
    </location>
</feature>